<keyword evidence="3" id="KW-0695">RNA-directed DNA polymerase</keyword>
<dbReference type="CDD" id="cd01650">
    <property type="entry name" value="RT_nLTR_like"/>
    <property type="match status" value="1"/>
</dbReference>
<protein>
    <submittedName>
        <fullName evidence="3">RNA-directed DNA polymerase, eukaryota, reverse transcriptase zinc-binding domain protein</fullName>
    </submittedName>
</protein>
<reference evidence="3" key="1">
    <citation type="journal article" date="2019" name="Sci. Rep.">
        <title>Draft genome of Tanacetum cinerariifolium, the natural source of mosquito coil.</title>
        <authorList>
            <person name="Yamashiro T."/>
            <person name="Shiraishi A."/>
            <person name="Satake H."/>
            <person name="Nakayama K."/>
        </authorList>
    </citation>
    <scope>NUCLEOTIDE SEQUENCE</scope>
</reference>
<evidence type="ECO:0000256" key="1">
    <source>
        <dbReference type="SAM" id="MobiDB-lite"/>
    </source>
</evidence>
<evidence type="ECO:0000313" key="3">
    <source>
        <dbReference type="EMBL" id="GEX86821.1"/>
    </source>
</evidence>
<evidence type="ECO:0000259" key="2">
    <source>
        <dbReference type="Pfam" id="PF00078"/>
    </source>
</evidence>
<dbReference type="PANTHER" id="PTHR46890:SF50">
    <property type="entry name" value="RNA-DIRECTED DNA POLYMERASE, EUKARYOTA, REVERSE TRANSCRIPTASE ZINC-BINDING DOMAIN PROTEIN-RELATED"/>
    <property type="match status" value="1"/>
</dbReference>
<keyword evidence="3" id="KW-0548">Nucleotidyltransferase</keyword>
<proteinExistence type="predicted"/>
<feature type="region of interest" description="Disordered" evidence="1">
    <location>
        <begin position="15"/>
        <end position="46"/>
    </location>
</feature>
<feature type="domain" description="Reverse transcriptase" evidence="2">
    <location>
        <begin position="241"/>
        <end position="362"/>
    </location>
</feature>
<dbReference type="Pfam" id="PF00078">
    <property type="entry name" value="RVT_1"/>
    <property type="match status" value="1"/>
</dbReference>
<sequence>MEILGECDEVFPIEKSLVTENSDSDNQDDATTKHEPEQDNDDFNEVRDETERLGTSFCIYDAKVFNDFINNSELVNLLMRGKAELGLLEDAEIEQRLLLLKNLKDLEHLKRLDIMQKAKVKWTMEEYWDAVGNFFIDMVKSFEVEVFILSGCNSSFIALIPKKSDPIDIKYFRPKSLLGCQYKVIGKVLANRLQQVGHSVISDVQTAYVQGRQIIDGPLILNEVISWATKNKERLFILKFKMEKMDESCLNSAYASVLVNGSPTKEFKICKGLRQGDPLSPFLFIVAAESLHVTIKEAKAKRLFESVKVRDNVVDLSHLQFEDDAILLGKWSLDNARNHCSILRCFNMASGLKVNFSKSKFFGIGVTCDEVSRFTSILCFQHLLFLLSTLVFQ</sequence>
<dbReference type="InterPro" id="IPR000477">
    <property type="entry name" value="RT_dom"/>
</dbReference>
<name>A0A699HCR2_TANCI</name>
<dbReference type="EMBL" id="BKCJ010135495">
    <property type="protein sequence ID" value="GEX86821.1"/>
    <property type="molecule type" value="Genomic_DNA"/>
</dbReference>
<dbReference type="PANTHER" id="PTHR46890">
    <property type="entry name" value="NON-LTR RETROLELEMENT REVERSE TRANSCRIPTASE-LIKE PROTEIN-RELATED"/>
    <property type="match status" value="1"/>
</dbReference>
<dbReference type="GO" id="GO:0003964">
    <property type="term" value="F:RNA-directed DNA polymerase activity"/>
    <property type="evidence" value="ECO:0007669"/>
    <property type="project" value="UniProtKB-KW"/>
</dbReference>
<dbReference type="InterPro" id="IPR052343">
    <property type="entry name" value="Retrotransposon-Effector_Assoc"/>
</dbReference>
<organism evidence="3">
    <name type="scientific">Tanacetum cinerariifolium</name>
    <name type="common">Dalmatian daisy</name>
    <name type="synonym">Chrysanthemum cinerariifolium</name>
    <dbReference type="NCBI Taxonomy" id="118510"/>
    <lineage>
        <taxon>Eukaryota</taxon>
        <taxon>Viridiplantae</taxon>
        <taxon>Streptophyta</taxon>
        <taxon>Embryophyta</taxon>
        <taxon>Tracheophyta</taxon>
        <taxon>Spermatophyta</taxon>
        <taxon>Magnoliopsida</taxon>
        <taxon>eudicotyledons</taxon>
        <taxon>Gunneridae</taxon>
        <taxon>Pentapetalae</taxon>
        <taxon>asterids</taxon>
        <taxon>campanulids</taxon>
        <taxon>Asterales</taxon>
        <taxon>Asteraceae</taxon>
        <taxon>Asteroideae</taxon>
        <taxon>Anthemideae</taxon>
        <taxon>Anthemidinae</taxon>
        <taxon>Tanacetum</taxon>
    </lineage>
</organism>
<keyword evidence="3" id="KW-0808">Transferase</keyword>
<accession>A0A699HCR2</accession>
<dbReference type="AlphaFoldDB" id="A0A699HCR2"/>
<comment type="caution">
    <text evidence="3">The sequence shown here is derived from an EMBL/GenBank/DDBJ whole genome shotgun (WGS) entry which is preliminary data.</text>
</comment>
<gene>
    <name evidence="3" type="ORF">Tci_358796</name>
</gene>